<dbReference type="Gene3D" id="3.10.129.10">
    <property type="entry name" value="Hotdog Thioesterase"/>
    <property type="match status" value="1"/>
</dbReference>
<organism evidence="5 6">
    <name type="scientific">Jiulongibacter sediminis</name>
    <dbReference type="NCBI Taxonomy" id="1605367"/>
    <lineage>
        <taxon>Bacteria</taxon>
        <taxon>Pseudomonadati</taxon>
        <taxon>Bacteroidota</taxon>
        <taxon>Cytophagia</taxon>
        <taxon>Cytophagales</taxon>
        <taxon>Leadbetterellaceae</taxon>
        <taxon>Jiulongibacter</taxon>
    </lineage>
</organism>
<keyword evidence="2 3" id="KW-0378">Hydrolase</keyword>
<dbReference type="GO" id="GO:0047617">
    <property type="term" value="F:fatty acyl-CoA hydrolase activity"/>
    <property type="evidence" value="ECO:0007669"/>
    <property type="project" value="InterPro"/>
</dbReference>
<keyword evidence="6" id="KW-1185">Reference proteome</keyword>
<dbReference type="PANTHER" id="PTHR21660">
    <property type="entry name" value="THIOESTERASE SUPERFAMILY MEMBER-RELATED"/>
    <property type="match status" value="1"/>
</dbReference>
<dbReference type="EMBL" id="LGTQ01000006">
    <property type="protein sequence ID" value="KPM48496.1"/>
    <property type="molecule type" value="Genomic_DNA"/>
</dbReference>
<dbReference type="CDD" id="cd03443">
    <property type="entry name" value="PaaI_thioesterase"/>
    <property type="match status" value="1"/>
</dbReference>
<reference evidence="5 6" key="1">
    <citation type="submission" date="2015-07" db="EMBL/GenBank/DDBJ databases">
        <title>The draft genome sequence of Leadbetterella sp. JN14-9.</title>
        <authorList>
            <person name="Liu Y."/>
            <person name="Du J."/>
            <person name="Shao Z."/>
        </authorList>
    </citation>
    <scope>NUCLEOTIDE SEQUENCE [LARGE SCALE GENOMIC DNA]</scope>
    <source>
        <strain evidence="5 6">JN14-9</strain>
    </source>
</reference>
<gene>
    <name evidence="5" type="ORF">AFM12_07665</name>
</gene>
<evidence type="ECO:0000256" key="3">
    <source>
        <dbReference type="PROSITE-ProRule" id="PRU01106"/>
    </source>
</evidence>
<comment type="similarity">
    <text evidence="1">Belongs to the thioesterase PaaI family.</text>
</comment>
<dbReference type="OrthoDB" id="32575at2"/>
<dbReference type="AlphaFoldDB" id="A0A0P7C2W9"/>
<dbReference type="PROSITE" id="PS51770">
    <property type="entry name" value="HOTDOG_ACOT"/>
    <property type="match status" value="1"/>
</dbReference>
<sequence>MTNGLEFFKQSIGKEAKDGSPSPFGRWLNGKLIEAEEGFIKVEYLVRPEFANPAGMIHGGAYAAIFDEVMGMTTFTLNQPEFFAAINLNIDFLRPSQVGETITIQSEVVRAGRTMAHVEAKIFGSEGKLRAKASSNLIKTAFPH</sequence>
<comment type="caution">
    <text evidence="5">The sequence shown here is derived from an EMBL/GenBank/DDBJ whole genome shotgun (WGS) entry which is preliminary data.</text>
</comment>
<dbReference type="NCBIfam" id="TIGR00369">
    <property type="entry name" value="unchar_dom_1"/>
    <property type="match status" value="1"/>
</dbReference>
<dbReference type="InterPro" id="IPR033120">
    <property type="entry name" value="HOTDOG_ACOT"/>
</dbReference>
<dbReference type="STRING" id="1605367.AFM12_07665"/>
<dbReference type="RefSeq" id="WP_055146206.1">
    <property type="nucleotide sequence ID" value="NZ_JXSZ01000006.1"/>
</dbReference>
<dbReference type="InterPro" id="IPR039298">
    <property type="entry name" value="ACOT13"/>
</dbReference>
<accession>A0A0P7C2W9</accession>
<dbReference type="InterPro" id="IPR029069">
    <property type="entry name" value="HotDog_dom_sf"/>
</dbReference>
<proteinExistence type="inferred from homology"/>
<dbReference type="Pfam" id="PF03061">
    <property type="entry name" value="4HBT"/>
    <property type="match status" value="1"/>
</dbReference>
<feature type="domain" description="HotDog ACOT-type" evidence="4">
    <location>
        <begin position="36"/>
        <end position="144"/>
    </location>
</feature>
<dbReference type="InterPro" id="IPR006683">
    <property type="entry name" value="Thioestr_dom"/>
</dbReference>
<evidence type="ECO:0000259" key="4">
    <source>
        <dbReference type="PROSITE" id="PS51770"/>
    </source>
</evidence>
<dbReference type="PATRIC" id="fig|1605367.3.peg.2907"/>
<name>A0A0P7C2W9_9BACT</name>
<evidence type="ECO:0000256" key="2">
    <source>
        <dbReference type="ARBA" id="ARBA00022801"/>
    </source>
</evidence>
<evidence type="ECO:0000256" key="1">
    <source>
        <dbReference type="ARBA" id="ARBA00008324"/>
    </source>
</evidence>
<evidence type="ECO:0000313" key="6">
    <source>
        <dbReference type="Proteomes" id="UP000050454"/>
    </source>
</evidence>
<dbReference type="SUPFAM" id="SSF54637">
    <property type="entry name" value="Thioesterase/thiol ester dehydrase-isomerase"/>
    <property type="match status" value="1"/>
</dbReference>
<dbReference type="InterPro" id="IPR003736">
    <property type="entry name" value="PAAI_dom"/>
</dbReference>
<dbReference type="Proteomes" id="UP000050454">
    <property type="component" value="Unassembled WGS sequence"/>
</dbReference>
<dbReference type="PANTHER" id="PTHR21660:SF1">
    <property type="entry name" value="ACYL-COENZYME A THIOESTERASE 13"/>
    <property type="match status" value="1"/>
</dbReference>
<protein>
    <submittedName>
        <fullName evidence="5">Thioesterase</fullName>
    </submittedName>
</protein>
<evidence type="ECO:0000313" key="5">
    <source>
        <dbReference type="EMBL" id="KPM48496.1"/>
    </source>
</evidence>